<evidence type="ECO:0000313" key="3">
    <source>
        <dbReference type="Proteomes" id="UP000045782"/>
    </source>
</evidence>
<feature type="compositionally biased region" description="Low complexity" evidence="1">
    <location>
        <begin position="113"/>
        <end position="137"/>
    </location>
</feature>
<feature type="region of interest" description="Disordered" evidence="1">
    <location>
        <begin position="93"/>
        <end position="140"/>
    </location>
</feature>
<protein>
    <submittedName>
        <fullName evidence="2">Uncharacterized protein</fullName>
    </submittedName>
</protein>
<sequence length="651" mass="73098">MAEYGRQDRYLIADGTVYRIADTDSADDAVIAIIEEHSEPDAVLRVLNADAVEDHLDGPMPEDFPGAAIEVFGPGGEVKEVGWLPEAVLMTTTTASEQQEPEQEQLRAQESVPTAPQAAPPDDGAPTPGQAPAQEPAWSVGSRMWADVPQEDVDTRMLIATSRGIVTPSGEVVSRPFAAREHLGMFVCKYTHWGIEPEDEDDKWDPQRVKLAITPYALSAMGFEYDNILPSELDNVVSEAFGAKVTYSKSGWFTLKFPEQPSGGAARSAEVLLLPFVHLDPSKSRPNDRGIAGIVGKDTYLSADELKMAHTAGRRIRWLWKFQGVTPGPRWSTVGATIAMRTMKKAKDGKWAAIEAAPIPPDVSKRGRLYSPWWVKSWKPAKPDDRYDGLPLARFQFDQQNAYLPSATGAFLGYGKPLWDNKPEISEFFWKENYTPPFVLAKTTIAAGDQLPGMDEGLPLPIPGMRWDKEVTMWLPTVEIEHLLKPPEKGGWGLDPGSIRIDRTYRWPNQAQLLRGFGEQLRDALVRDRANGEEAFVDMNKAIYASFFGRTIAAGDGQFDFPFLKFRQPVWCMTWQALTRHRAMAYAKRIRDNHKLYPVQVLVDAWFYDIPADMDYHFLEDARNKNGVFNNGSYRYKGHQLLPEKKKIRTR</sequence>
<reference evidence="2 3" key="1">
    <citation type="submission" date="2015-03" db="EMBL/GenBank/DDBJ databases">
        <authorList>
            <person name="Murphy D."/>
        </authorList>
    </citation>
    <scope>NUCLEOTIDE SEQUENCE [LARGE SCALE GENOMIC DNA]</scope>
    <source>
        <strain evidence="2 3">PAP088</strain>
    </source>
</reference>
<dbReference type="RefSeq" id="WP_052619170.1">
    <property type="nucleotide sequence ID" value="NZ_CSWP01000009.1"/>
</dbReference>
<dbReference type="Proteomes" id="UP000045782">
    <property type="component" value="Unassembled WGS sequence"/>
</dbReference>
<proteinExistence type="predicted"/>
<name>A0A0U0ZTD6_9MYCO</name>
<evidence type="ECO:0000256" key="1">
    <source>
        <dbReference type="SAM" id="MobiDB-lite"/>
    </source>
</evidence>
<dbReference type="AlphaFoldDB" id="A0A0U0ZTD6"/>
<gene>
    <name evidence="2" type="ORF">ERS075579_04148</name>
</gene>
<organism evidence="2 3">
    <name type="scientific">Mycobacteroides abscessus</name>
    <dbReference type="NCBI Taxonomy" id="36809"/>
    <lineage>
        <taxon>Bacteria</taxon>
        <taxon>Bacillati</taxon>
        <taxon>Actinomycetota</taxon>
        <taxon>Actinomycetes</taxon>
        <taxon>Mycobacteriales</taxon>
        <taxon>Mycobacteriaceae</taxon>
        <taxon>Mycobacteroides</taxon>
    </lineage>
</organism>
<dbReference type="EMBL" id="CSWP01000009">
    <property type="protein sequence ID" value="CPV67093.1"/>
    <property type="molecule type" value="Genomic_DNA"/>
</dbReference>
<evidence type="ECO:0000313" key="2">
    <source>
        <dbReference type="EMBL" id="CPV67093.1"/>
    </source>
</evidence>
<accession>A0A0U0ZTD6</accession>